<dbReference type="EMBL" id="MN739902">
    <property type="protein sequence ID" value="QHT76801.1"/>
    <property type="molecule type" value="Genomic_DNA"/>
</dbReference>
<sequence length="30" mass="3650">MKIKLITPKKRNIKNNKQDIHDIDEFLLKD</sequence>
<proteinExistence type="predicted"/>
<evidence type="ECO:0000313" key="1">
    <source>
        <dbReference type="EMBL" id="QHT76801.1"/>
    </source>
</evidence>
<name>A0A6C0H898_9ZZZZ</name>
<accession>A0A6C0H898</accession>
<organism evidence="1">
    <name type="scientific">viral metagenome</name>
    <dbReference type="NCBI Taxonomy" id="1070528"/>
    <lineage>
        <taxon>unclassified sequences</taxon>
        <taxon>metagenomes</taxon>
        <taxon>organismal metagenomes</taxon>
    </lineage>
</organism>
<dbReference type="AlphaFoldDB" id="A0A6C0H898"/>
<reference evidence="1" key="1">
    <citation type="journal article" date="2020" name="Nature">
        <title>Giant virus diversity and host interactions through global metagenomics.</title>
        <authorList>
            <person name="Schulz F."/>
            <person name="Roux S."/>
            <person name="Paez-Espino D."/>
            <person name="Jungbluth S."/>
            <person name="Walsh D.A."/>
            <person name="Denef V.J."/>
            <person name="McMahon K.D."/>
            <person name="Konstantinidis K.T."/>
            <person name="Eloe-Fadrosh E.A."/>
            <person name="Kyrpides N.C."/>
            <person name="Woyke T."/>
        </authorList>
    </citation>
    <scope>NUCLEOTIDE SEQUENCE</scope>
    <source>
        <strain evidence="1">GVMAG-M-3300023179-82</strain>
    </source>
</reference>
<protein>
    <submittedName>
        <fullName evidence="1">Uncharacterized protein</fullName>
    </submittedName>
</protein>